<evidence type="ECO:0000256" key="1">
    <source>
        <dbReference type="ARBA" id="ARBA00022676"/>
    </source>
</evidence>
<organism evidence="3 4">
    <name type="scientific">Mucilaginibacter calamicampi</name>
    <dbReference type="NCBI Taxonomy" id="1302352"/>
    <lineage>
        <taxon>Bacteria</taxon>
        <taxon>Pseudomonadati</taxon>
        <taxon>Bacteroidota</taxon>
        <taxon>Sphingobacteriia</taxon>
        <taxon>Sphingobacteriales</taxon>
        <taxon>Sphingobacteriaceae</taxon>
        <taxon>Mucilaginibacter</taxon>
    </lineage>
</organism>
<sequence>MRKAKYINTLGFKVFSDDLDLINVKNTSPQVINTISPNSYGLSTCDAEFYQSLKKSDYLVLDGVYFALASILLQGKNIKKNQGPEVFEHFIERANINGYKVFFLGSSPETLEKIEEKAHRLYPNIKIRSYAPPFKSDFSEEDNNKMVDVINEYEPDILFIGMTCPKQEKWSVKHKYRLKSGLIISIGNVFDWFAGTQKAIHSLWYKLRLAWLIRIFLRPEIFKRNIGNQMKFFSDVILLFFKLKKFNNA</sequence>
<dbReference type="Pfam" id="PF03808">
    <property type="entry name" value="Glyco_tran_WecG"/>
    <property type="match status" value="1"/>
</dbReference>
<comment type="caution">
    <text evidence="3">The sequence shown here is derived from an EMBL/GenBank/DDBJ whole genome shotgun (WGS) entry which is preliminary data.</text>
</comment>
<dbReference type="PANTHER" id="PTHR34136">
    <property type="match status" value="1"/>
</dbReference>
<dbReference type="Proteomes" id="UP001596958">
    <property type="component" value="Unassembled WGS sequence"/>
</dbReference>
<dbReference type="PANTHER" id="PTHR34136:SF1">
    <property type="entry name" value="UDP-N-ACETYL-D-MANNOSAMINURONIC ACID TRANSFERASE"/>
    <property type="match status" value="1"/>
</dbReference>
<dbReference type="NCBIfam" id="TIGR00696">
    <property type="entry name" value="wecG_tagA_cpsF"/>
    <property type="match status" value="1"/>
</dbReference>
<keyword evidence="2" id="KW-0808">Transferase</keyword>
<proteinExistence type="predicted"/>
<gene>
    <name evidence="3" type="ORF">ACFQZS_11715</name>
</gene>
<evidence type="ECO:0000313" key="4">
    <source>
        <dbReference type="Proteomes" id="UP001596958"/>
    </source>
</evidence>
<reference evidence="4" key="1">
    <citation type="journal article" date="2019" name="Int. J. Syst. Evol. Microbiol.">
        <title>The Global Catalogue of Microorganisms (GCM) 10K type strain sequencing project: providing services to taxonomists for standard genome sequencing and annotation.</title>
        <authorList>
            <consortium name="The Broad Institute Genomics Platform"/>
            <consortium name="The Broad Institute Genome Sequencing Center for Infectious Disease"/>
            <person name="Wu L."/>
            <person name="Ma J."/>
        </authorList>
    </citation>
    <scope>NUCLEOTIDE SEQUENCE [LARGE SCALE GENOMIC DNA]</scope>
    <source>
        <strain evidence="4">CCUG 63418</strain>
    </source>
</reference>
<evidence type="ECO:0000313" key="3">
    <source>
        <dbReference type="EMBL" id="MFD0750811.1"/>
    </source>
</evidence>
<keyword evidence="1" id="KW-0328">Glycosyltransferase</keyword>
<dbReference type="InterPro" id="IPR004629">
    <property type="entry name" value="WecG_TagA_CpsF"/>
</dbReference>
<protein>
    <submittedName>
        <fullName evidence="3">WecB/TagA/CpsF family glycosyltransferase</fullName>
    </submittedName>
</protein>
<dbReference type="CDD" id="cd06533">
    <property type="entry name" value="Glyco_transf_WecG_TagA"/>
    <property type="match status" value="1"/>
</dbReference>
<name>A0ABW2Z217_9SPHI</name>
<dbReference type="EMBL" id="JBHTHU010000006">
    <property type="protein sequence ID" value="MFD0750811.1"/>
    <property type="molecule type" value="Genomic_DNA"/>
</dbReference>
<accession>A0ABW2Z217</accession>
<dbReference type="RefSeq" id="WP_377100407.1">
    <property type="nucleotide sequence ID" value="NZ_JBHTHU010000006.1"/>
</dbReference>
<evidence type="ECO:0000256" key="2">
    <source>
        <dbReference type="ARBA" id="ARBA00022679"/>
    </source>
</evidence>
<keyword evidence="4" id="KW-1185">Reference proteome</keyword>